<feature type="coiled-coil region" evidence="1">
    <location>
        <begin position="94"/>
        <end position="142"/>
    </location>
</feature>
<gene>
    <name evidence="2" type="ORF">EZS28_047301</name>
</gene>
<name>A0A5J4TGX6_9EUKA</name>
<dbReference type="AlphaFoldDB" id="A0A5J4TGX6"/>
<dbReference type="EMBL" id="SNRW01031814">
    <property type="protein sequence ID" value="KAA6357172.1"/>
    <property type="molecule type" value="Genomic_DNA"/>
</dbReference>
<evidence type="ECO:0000313" key="3">
    <source>
        <dbReference type="Proteomes" id="UP000324800"/>
    </source>
</evidence>
<reference evidence="2 3" key="1">
    <citation type="submission" date="2019-03" db="EMBL/GenBank/DDBJ databases">
        <title>Single cell metagenomics reveals metabolic interactions within the superorganism composed of flagellate Streblomastix strix and complex community of Bacteroidetes bacteria on its surface.</title>
        <authorList>
            <person name="Treitli S.C."/>
            <person name="Kolisko M."/>
            <person name="Husnik F."/>
            <person name="Keeling P."/>
            <person name="Hampl V."/>
        </authorList>
    </citation>
    <scope>NUCLEOTIDE SEQUENCE [LARGE SCALE GENOMIC DNA]</scope>
    <source>
        <strain evidence="2">ST1C</strain>
    </source>
</reference>
<evidence type="ECO:0000313" key="2">
    <source>
        <dbReference type="EMBL" id="KAA6357172.1"/>
    </source>
</evidence>
<accession>A0A5J4TGX6</accession>
<keyword evidence="1" id="KW-0175">Coiled coil</keyword>
<organism evidence="2 3">
    <name type="scientific">Streblomastix strix</name>
    <dbReference type="NCBI Taxonomy" id="222440"/>
    <lineage>
        <taxon>Eukaryota</taxon>
        <taxon>Metamonada</taxon>
        <taxon>Preaxostyla</taxon>
        <taxon>Oxymonadida</taxon>
        <taxon>Streblomastigidae</taxon>
        <taxon>Streblomastix</taxon>
    </lineage>
</organism>
<sequence length="365" mass="43933">MPYTKLTIQEITDLMHIYNSNVTLQETRGLLRSQFSQLLDNIGFKKPRNNYELVHNYIQEKVEQRRKLQLQKRKRKLKIINERKSMNKTIQYFRNSYDEDLQNYRKEQEIEREKEREREREQRETDERLKKMAERLFALEQEPDINIVDLLKTFEEELWEMINLYKHGQIIEYGNLDMILLTQPINMELLYNVVTDFRDRIADEVVIAADQDSLQRLRSSSPRKWTANEVSIRNSPTLEFYKNDIKNYKDCDKFLDKVFEQESKRPFKISFDFGTVIQRSELKVCRAPLGEPKSQNENKIPKYSIVDEETDKIVSYRINRPEVNKSMIHIPSIIVSKQNLNDYKKYVHSTIIQMQERTIVDTQEM</sequence>
<proteinExistence type="predicted"/>
<evidence type="ECO:0000256" key="1">
    <source>
        <dbReference type="SAM" id="Coils"/>
    </source>
</evidence>
<feature type="non-terminal residue" evidence="2">
    <location>
        <position position="365"/>
    </location>
</feature>
<dbReference type="Proteomes" id="UP000324800">
    <property type="component" value="Unassembled WGS sequence"/>
</dbReference>
<comment type="caution">
    <text evidence="2">The sequence shown here is derived from an EMBL/GenBank/DDBJ whole genome shotgun (WGS) entry which is preliminary data.</text>
</comment>
<protein>
    <submittedName>
        <fullName evidence="2">Uncharacterized protein</fullName>
    </submittedName>
</protein>